<name>A0AAW1A739_9HYME</name>
<dbReference type="Proteomes" id="UP001432146">
    <property type="component" value="Unassembled WGS sequence"/>
</dbReference>
<evidence type="ECO:0000313" key="2">
    <source>
        <dbReference type="Proteomes" id="UP001432146"/>
    </source>
</evidence>
<accession>A0AAW1A739</accession>
<sequence length="69" mass="8149">MAIRVVRAYHRIWHETALTLAQMVPSDLITEVDSGTYPQVRRLQRSGMTMTKLQVWEMKRQAHGRVQRK</sequence>
<proteinExistence type="predicted"/>
<comment type="caution">
    <text evidence="1">The sequence shown here is derived from an EMBL/GenBank/DDBJ whole genome shotgun (WGS) entry which is preliminary data.</text>
</comment>
<dbReference type="AlphaFoldDB" id="A0AAW1A739"/>
<reference evidence="1 2" key="1">
    <citation type="submission" date="2024-05" db="EMBL/GenBank/DDBJ databases">
        <title>The nuclear and mitochondrial genome assemblies of Tetragonisca angustula (Apidae: Meliponini), a tiny yet remarkable pollinator in the Neotropics.</title>
        <authorList>
            <person name="Ferrari R."/>
            <person name="Ricardo P.C."/>
            <person name="Dias F.C."/>
            <person name="Araujo N.S."/>
            <person name="Soares D.O."/>
            <person name="Zhou Q.-S."/>
            <person name="Zhu C.-D."/>
            <person name="Coutinho L."/>
            <person name="Airas M.C."/>
            <person name="Batista T.M."/>
        </authorList>
    </citation>
    <scope>NUCLEOTIDE SEQUENCE [LARGE SCALE GENOMIC DNA]</scope>
    <source>
        <strain evidence="1">ASF017062</strain>
        <tissue evidence="1">Abdomen</tissue>
    </source>
</reference>
<gene>
    <name evidence="1" type="ORF">QLX08_004008</name>
</gene>
<organism evidence="1 2">
    <name type="scientific">Tetragonisca angustula</name>
    <dbReference type="NCBI Taxonomy" id="166442"/>
    <lineage>
        <taxon>Eukaryota</taxon>
        <taxon>Metazoa</taxon>
        <taxon>Ecdysozoa</taxon>
        <taxon>Arthropoda</taxon>
        <taxon>Hexapoda</taxon>
        <taxon>Insecta</taxon>
        <taxon>Pterygota</taxon>
        <taxon>Neoptera</taxon>
        <taxon>Endopterygota</taxon>
        <taxon>Hymenoptera</taxon>
        <taxon>Apocrita</taxon>
        <taxon>Aculeata</taxon>
        <taxon>Apoidea</taxon>
        <taxon>Anthophila</taxon>
        <taxon>Apidae</taxon>
        <taxon>Tetragonisca</taxon>
    </lineage>
</organism>
<protein>
    <submittedName>
        <fullName evidence="1">Uncharacterized protein</fullName>
    </submittedName>
</protein>
<evidence type="ECO:0000313" key="1">
    <source>
        <dbReference type="EMBL" id="KAK9304811.1"/>
    </source>
</evidence>
<keyword evidence="2" id="KW-1185">Reference proteome</keyword>
<dbReference type="EMBL" id="JAWNGG020000060">
    <property type="protein sequence ID" value="KAK9304811.1"/>
    <property type="molecule type" value="Genomic_DNA"/>
</dbReference>